<comment type="caution">
    <text evidence="11">The sequence shown here is derived from an EMBL/GenBank/DDBJ whole genome shotgun (WGS) entry which is preliminary data.</text>
</comment>
<evidence type="ECO:0000256" key="2">
    <source>
        <dbReference type="ARBA" id="ARBA00007615"/>
    </source>
</evidence>
<dbReference type="InterPro" id="IPR018323">
    <property type="entry name" value="OM_lipoprot_carrier_LolA_Pbac"/>
</dbReference>
<reference evidence="11 12" key="1">
    <citation type="submission" date="2018-06" db="EMBL/GenBank/DDBJ databases">
        <title>Genomic Encyclopedia of Type Strains, Phase III (KMG-III): the genomes of soil and plant-associated and newly described type strains.</title>
        <authorList>
            <person name="Whitman W."/>
        </authorList>
    </citation>
    <scope>NUCLEOTIDE SEQUENCE [LARGE SCALE GENOMIC DNA]</scope>
    <source>
        <strain evidence="11 12">CECT 7732</strain>
    </source>
</reference>
<evidence type="ECO:0000256" key="4">
    <source>
        <dbReference type="ARBA" id="ARBA00014035"/>
    </source>
</evidence>
<evidence type="ECO:0000256" key="10">
    <source>
        <dbReference type="HAMAP-Rule" id="MF_00240"/>
    </source>
</evidence>
<keyword evidence="5 10" id="KW-0813">Transport</keyword>
<dbReference type="HAMAP" id="MF_00240">
    <property type="entry name" value="LolA"/>
    <property type="match status" value="1"/>
</dbReference>
<evidence type="ECO:0000256" key="8">
    <source>
        <dbReference type="ARBA" id="ARBA00022927"/>
    </source>
</evidence>
<proteinExistence type="inferred from homology"/>
<dbReference type="SUPFAM" id="SSF89392">
    <property type="entry name" value="Prokaryotic lipoproteins and lipoprotein localization factors"/>
    <property type="match status" value="1"/>
</dbReference>
<sequence length="208" mass="23080" precursor="true">MKTRMLALISLFIGLLFQGVVQAEETSAQQVATLLEQNRNVEGEFRQVTYDEQGKQLQVSEGVFLLAKPNQFVWDSIKPFAQRIVSDGRTITIWDVDLEQATQRPLSGEIGSSPAALLGQPAETVLPLYNITALGEEKFRLSPKADQDLFQTLTLSFRDQVIDAMSILDALGQTTVIEFNNVEAHDGVAKENFKLDLPDDVDLIVEGQ</sequence>
<evidence type="ECO:0000256" key="7">
    <source>
        <dbReference type="ARBA" id="ARBA00022764"/>
    </source>
</evidence>
<gene>
    <name evidence="10" type="primary">lolA</name>
    <name evidence="11" type="ORF">DFP76_104199</name>
</gene>
<accession>A0A366D1S2</accession>
<evidence type="ECO:0000313" key="12">
    <source>
        <dbReference type="Proteomes" id="UP000252086"/>
    </source>
</evidence>
<evidence type="ECO:0000256" key="1">
    <source>
        <dbReference type="ARBA" id="ARBA00004418"/>
    </source>
</evidence>
<evidence type="ECO:0000256" key="9">
    <source>
        <dbReference type="ARBA" id="ARBA00023186"/>
    </source>
</evidence>
<comment type="subcellular location">
    <subcellularLocation>
        <location evidence="1 10">Periplasm</location>
    </subcellularLocation>
</comment>
<feature type="signal peptide" evidence="10">
    <location>
        <begin position="1"/>
        <end position="23"/>
    </location>
</feature>
<dbReference type="GO" id="GO:0042597">
    <property type="term" value="C:periplasmic space"/>
    <property type="evidence" value="ECO:0007669"/>
    <property type="project" value="UniProtKB-SubCell"/>
</dbReference>
<evidence type="ECO:0000256" key="6">
    <source>
        <dbReference type="ARBA" id="ARBA00022729"/>
    </source>
</evidence>
<dbReference type="Gene3D" id="2.50.20.10">
    <property type="entry name" value="Lipoprotein localisation LolA/LolB/LppX"/>
    <property type="match status" value="1"/>
</dbReference>
<dbReference type="GO" id="GO:0042953">
    <property type="term" value="P:lipoprotein transport"/>
    <property type="evidence" value="ECO:0007669"/>
    <property type="project" value="InterPro"/>
</dbReference>
<name>A0A366D1S2_9GAMM</name>
<keyword evidence="12" id="KW-1185">Reference proteome</keyword>
<keyword evidence="9 10" id="KW-0143">Chaperone</keyword>
<comment type="similarity">
    <text evidence="2 10">Belongs to the LolA family.</text>
</comment>
<dbReference type="Proteomes" id="UP000252086">
    <property type="component" value="Unassembled WGS sequence"/>
</dbReference>
<dbReference type="OrthoDB" id="9787361at2"/>
<dbReference type="GO" id="GO:0044874">
    <property type="term" value="P:lipoprotein localization to outer membrane"/>
    <property type="evidence" value="ECO:0007669"/>
    <property type="project" value="UniProtKB-UniRule"/>
</dbReference>
<keyword evidence="8 10" id="KW-0653">Protein transport</keyword>
<comment type="subunit">
    <text evidence="3 10">Monomer.</text>
</comment>
<dbReference type="Pfam" id="PF03548">
    <property type="entry name" value="LolA"/>
    <property type="match status" value="1"/>
</dbReference>
<dbReference type="PANTHER" id="PTHR35869:SF1">
    <property type="entry name" value="OUTER-MEMBRANE LIPOPROTEIN CARRIER PROTEIN"/>
    <property type="match status" value="1"/>
</dbReference>
<keyword evidence="7 10" id="KW-0574">Periplasm</keyword>
<protein>
    <recommendedName>
        <fullName evidence="4 10">Outer-membrane lipoprotein carrier protein</fullName>
    </recommendedName>
</protein>
<dbReference type="InterPro" id="IPR004564">
    <property type="entry name" value="OM_lipoprot_carrier_LolA-like"/>
</dbReference>
<organism evidence="11 12">
    <name type="scientific">Marinomonas aquiplantarum</name>
    <dbReference type="NCBI Taxonomy" id="491951"/>
    <lineage>
        <taxon>Bacteria</taxon>
        <taxon>Pseudomonadati</taxon>
        <taxon>Pseudomonadota</taxon>
        <taxon>Gammaproteobacteria</taxon>
        <taxon>Oceanospirillales</taxon>
        <taxon>Oceanospirillaceae</taxon>
        <taxon>Marinomonas</taxon>
    </lineage>
</organism>
<keyword evidence="11" id="KW-0449">Lipoprotein</keyword>
<dbReference type="AlphaFoldDB" id="A0A366D1S2"/>
<feature type="chain" id="PRO_5017090549" description="Outer-membrane lipoprotein carrier protein" evidence="10">
    <location>
        <begin position="24"/>
        <end position="208"/>
    </location>
</feature>
<comment type="function">
    <text evidence="10">Participates in the translocation of lipoproteins from the inner membrane to the outer membrane. Only forms a complex with a lipoprotein if the residue after the N-terminal Cys is not an aspartate (The Asp acts as a targeting signal to indicate that the lipoprotein should stay in the inner membrane).</text>
</comment>
<dbReference type="CDD" id="cd16325">
    <property type="entry name" value="LolA"/>
    <property type="match status" value="1"/>
</dbReference>
<dbReference type="NCBIfam" id="TIGR00547">
    <property type="entry name" value="lolA"/>
    <property type="match status" value="1"/>
</dbReference>
<evidence type="ECO:0000256" key="5">
    <source>
        <dbReference type="ARBA" id="ARBA00022448"/>
    </source>
</evidence>
<evidence type="ECO:0000256" key="3">
    <source>
        <dbReference type="ARBA" id="ARBA00011245"/>
    </source>
</evidence>
<dbReference type="PANTHER" id="PTHR35869">
    <property type="entry name" value="OUTER-MEMBRANE LIPOPROTEIN CARRIER PROTEIN"/>
    <property type="match status" value="1"/>
</dbReference>
<evidence type="ECO:0000313" key="11">
    <source>
        <dbReference type="EMBL" id="RBO83384.1"/>
    </source>
</evidence>
<dbReference type="EMBL" id="QNRF01000004">
    <property type="protein sequence ID" value="RBO83384.1"/>
    <property type="molecule type" value="Genomic_DNA"/>
</dbReference>
<dbReference type="InterPro" id="IPR029046">
    <property type="entry name" value="LolA/LolB/LppX"/>
</dbReference>
<keyword evidence="6 10" id="KW-0732">Signal</keyword>
<dbReference type="RefSeq" id="WP_113874335.1">
    <property type="nucleotide sequence ID" value="NZ_QNRF01000004.1"/>
</dbReference>